<organism evidence="2 3">
    <name type="scientific">Persicitalea jodogahamensis</name>
    <dbReference type="NCBI Taxonomy" id="402147"/>
    <lineage>
        <taxon>Bacteria</taxon>
        <taxon>Pseudomonadati</taxon>
        <taxon>Bacteroidota</taxon>
        <taxon>Cytophagia</taxon>
        <taxon>Cytophagales</taxon>
        <taxon>Spirosomataceae</taxon>
        <taxon>Persicitalea</taxon>
    </lineage>
</organism>
<name>A0A8J3G9Z9_9BACT</name>
<dbReference type="EMBL" id="BMXF01000002">
    <property type="protein sequence ID" value="GHB67497.1"/>
    <property type="molecule type" value="Genomic_DNA"/>
</dbReference>
<dbReference type="AlphaFoldDB" id="A0A8J3G9Z9"/>
<evidence type="ECO:0000313" key="2">
    <source>
        <dbReference type="EMBL" id="GHB67497.1"/>
    </source>
</evidence>
<dbReference type="PANTHER" id="PTHR40076:SF1">
    <property type="entry name" value="MEMBRANE PROTEIN"/>
    <property type="match status" value="1"/>
</dbReference>
<keyword evidence="1" id="KW-1133">Transmembrane helix</keyword>
<feature type="transmembrane region" description="Helical" evidence="1">
    <location>
        <begin position="114"/>
        <end position="144"/>
    </location>
</feature>
<reference evidence="2 3" key="1">
    <citation type="journal article" date="2014" name="Int. J. Syst. Evol. Microbiol.">
        <title>Complete genome sequence of Corynebacterium casei LMG S-19264T (=DSM 44701T), isolated from a smear-ripened cheese.</title>
        <authorList>
            <consortium name="US DOE Joint Genome Institute (JGI-PGF)"/>
            <person name="Walter F."/>
            <person name="Albersmeier A."/>
            <person name="Kalinowski J."/>
            <person name="Ruckert C."/>
        </authorList>
    </citation>
    <scope>NUCLEOTIDE SEQUENCE [LARGE SCALE GENOMIC DNA]</scope>
    <source>
        <strain evidence="2 3">KCTC 12866</strain>
    </source>
</reference>
<evidence type="ECO:0008006" key="4">
    <source>
        <dbReference type="Google" id="ProtNLM"/>
    </source>
</evidence>
<keyword evidence="1" id="KW-0812">Transmembrane</keyword>
<feature type="transmembrane region" description="Helical" evidence="1">
    <location>
        <begin position="64"/>
        <end position="81"/>
    </location>
</feature>
<dbReference type="PANTHER" id="PTHR40076">
    <property type="entry name" value="MEMBRANE PROTEIN-RELATED"/>
    <property type="match status" value="1"/>
</dbReference>
<gene>
    <name evidence="2" type="ORF">GCM10007390_21010</name>
</gene>
<keyword evidence="1" id="KW-0472">Membrane</keyword>
<feature type="transmembrane region" description="Helical" evidence="1">
    <location>
        <begin position="26"/>
        <end position="44"/>
    </location>
</feature>
<proteinExistence type="predicted"/>
<evidence type="ECO:0000313" key="3">
    <source>
        <dbReference type="Proteomes" id="UP000598271"/>
    </source>
</evidence>
<sequence length="221" mass="24673">MEKIPLLIPPTVNSSLSFGWEKMKQYFLPLLLVVLVIAVVNIPLDSMRDTLKDSSETLLRKDELLLQILSAAYWLLLLPAFEYSADLMFIHAIRDQKLDFNNLFAGFRNYLNVVLAHLLVAALVGIAFIALIIPGIFVACRLAFVSYLVIDKGLEPIEAVETSWNMTRKHGWKIFGLACMSILIGLGGLLLLIVGLIPAIIWIKASFASLYEAILIENEAE</sequence>
<comment type="caution">
    <text evidence="2">The sequence shown here is derived from an EMBL/GenBank/DDBJ whole genome shotgun (WGS) entry which is preliminary data.</text>
</comment>
<evidence type="ECO:0000256" key="1">
    <source>
        <dbReference type="SAM" id="Phobius"/>
    </source>
</evidence>
<feature type="transmembrane region" description="Helical" evidence="1">
    <location>
        <begin position="174"/>
        <end position="203"/>
    </location>
</feature>
<accession>A0A8J3G9Z9</accession>
<protein>
    <recommendedName>
        <fullName evidence="4">DUF975 family protein</fullName>
    </recommendedName>
</protein>
<dbReference type="Proteomes" id="UP000598271">
    <property type="component" value="Unassembled WGS sequence"/>
</dbReference>
<dbReference type="InterPro" id="IPR010380">
    <property type="entry name" value="DUF975"/>
</dbReference>
<dbReference type="RefSeq" id="WP_189564405.1">
    <property type="nucleotide sequence ID" value="NZ_BMXF01000002.1"/>
</dbReference>
<keyword evidence="3" id="KW-1185">Reference proteome</keyword>